<dbReference type="SUPFAM" id="SSF52821">
    <property type="entry name" value="Rhodanese/Cell cycle control phosphatase"/>
    <property type="match status" value="1"/>
</dbReference>
<dbReference type="InterPro" id="IPR001763">
    <property type="entry name" value="Rhodanese-like_dom"/>
</dbReference>
<evidence type="ECO:0008006" key="5">
    <source>
        <dbReference type="Google" id="ProtNLM"/>
    </source>
</evidence>
<dbReference type="SUPFAM" id="SSF54534">
    <property type="entry name" value="FKBP-like"/>
    <property type="match status" value="1"/>
</dbReference>
<feature type="domain" description="Rhodanese" evidence="3">
    <location>
        <begin position="216"/>
        <end position="308"/>
    </location>
</feature>
<proteinExistence type="evidence at transcript level"/>
<dbReference type="SMART" id="SM00450">
    <property type="entry name" value="RHOD"/>
    <property type="match status" value="1"/>
</dbReference>
<dbReference type="Pfam" id="PF13616">
    <property type="entry name" value="Rotamase_3"/>
    <property type="match status" value="1"/>
</dbReference>
<sequence>MSSYCSPFSALKMHLARKEFIGRLPLSIFYTQKNFITSFKPVSIALPLPSSAPPSTVLSTARTAAIGNTMKSQMGRGLQTGRVAFSADGVVANNSTSKLENREVLVHHILVPEDKLNLLLELQQRIVREGVDLSDLATEYSICPSKEEGGMLGWVQKGQMVQEFEEAAFSAPLNKLVRCKTKFGWHLLQVLSEREGGFLQAIEPEELQVKMQDADFITEAQLMDVRESDEVSIASLPGFKIYPLGQFGSWGPTITTDLNPSKDTFVLCHHGVRSLQVARWLLSQGFRRVYNISGGIHQYSQKIDSSIPTY</sequence>
<evidence type="ECO:0000259" key="2">
    <source>
        <dbReference type="PROSITE" id="PS50198"/>
    </source>
</evidence>
<feature type="domain" description="PpiC" evidence="2">
    <location>
        <begin position="101"/>
        <end position="192"/>
    </location>
</feature>
<dbReference type="PROSITE" id="PS50198">
    <property type="entry name" value="PPIC_PPIASE_2"/>
    <property type="match status" value="1"/>
</dbReference>
<evidence type="ECO:0000259" key="3">
    <source>
        <dbReference type="PROSITE" id="PS50206"/>
    </source>
</evidence>
<dbReference type="PANTHER" id="PTHR43629:SF2">
    <property type="entry name" value="RHODANESE-LIKE_PPIC DOMAIN-CONTAINING PROTEIN 12, CHLOROPLASTIC"/>
    <property type="match status" value="1"/>
</dbReference>
<dbReference type="InterPro" id="IPR000297">
    <property type="entry name" value="PPIase_PpiC"/>
</dbReference>
<dbReference type="InterPro" id="IPR036873">
    <property type="entry name" value="Rhodanese-like_dom_sf"/>
</dbReference>
<dbReference type="Gene3D" id="3.40.250.10">
    <property type="entry name" value="Rhodanese-like domain"/>
    <property type="match status" value="1"/>
</dbReference>
<dbReference type="GO" id="GO:0003755">
    <property type="term" value="F:peptidyl-prolyl cis-trans isomerase activity"/>
    <property type="evidence" value="ECO:0007669"/>
    <property type="project" value="UniProtKB-KW"/>
</dbReference>
<evidence type="ECO:0000256" key="1">
    <source>
        <dbReference type="PROSITE-ProRule" id="PRU00278"/>
    </source>
</evidence>
<organism evidence="4">
    <name type="scientific">Picea sitchensis</name>
    <name type="common">Sitka spruce</name>
    <name type="synonym">Pinus sitchensis</name>
    <dbReference type="NCBI Taxonomy" id="3332"/>
    <lineage>
        <taxon>Eukaryota</taxon>
        <taxon>Viridiplantae</taxon>
        <taxon>Streptophyta</taxon>
        <taxon>Embryophyta</taxon>
        <taxon>Tracheophyta</taxon>
        <taxon>Spermatophyta</taxon>
        <taxon>Pinopsida</taxon>
        <taxon>Pinidae</taxon>
        <taxon>Conifers I</taxon>
        <taxon>Pinales</taxon>
        <taxon>Pinaceae</taxon>
        <taxon>Picea</taxon>
    </lineage>
</organism>
<dbReference type="AlphaFoldDB" id="D5AAI3"/>
<dbReference type="EMBL" id="BT123217">
    <property type="protein sequence ID" value="ADE76552.1"/>
    <property type="molecule type" value="mRNA"/>
</dbReference>
<dbReference type="PROSITE" id="PS50206">
    <property type="entry name" value="RHODANESE_3"/>
    <property type="match status" value="1"/>
</dbReference>
<dbReference type="InterPro" id="IPR052204">
    <property type="entry name" value="PpiC/parvulin_rotamase"/>
</dbReference>
<protein>
    <recommendedName>
        <fullName evidence="5">Peptidylprolyl isomerase</fullName>
    </recommendedName>
</protein>
<keyword evidence="1" id="KW-0697">Rotamase</keyword>
<name>D5AAI3_PICSI</name>
<dbReference type="InterPro" id="IPR046357">
    <property type="entry name" value="PPIase_dom_sf"/>
</dbReference>
<dbReference type="Pfam" id="PF00581">
    <property type="entry name" value="Rhodanese"/>
    <property type="match status" value="1"/>
</dbReference>
<keyword evidence="1" id="KW-0413">Isomerase</keyword>
<accession>D5AAI3</accession>
<evidence type="ECO:0000313" key="4">
    <source>
        <dbReference type="EMBL" id="ADE76552.1"/>
    </source>
</evidence>
<dbReference type="Gene3D" id="3.10.50.40">
    <property type="match status" value="1"/>
</dbReference>
<dbReference type="PANTHER" id="PTHR43629">
    <property type="entry name" value="PEPTIDYL-PROLYL CIS-TRANS ISOMERASE"/>
    <property type="match status" value="1"/>
</dbReference>
<reference evidence="4" key="1">
    <citation type="submission" date="2010-04" db="EMBL/GenBank/DDBJ databases">
        <authorList>
            <person name="Reid K.E."/>
            <person name="Liao N."/>
            <person name="Chan S."/>
            <person name="Docking R."/>
            <person name="Taylor G."/>
            <person name="Moore R."/>
            <person name="Mayo M."/>
            <person name="Munro S."/>
            <person name="King J."/>
            <person name="Yanchuk A."/>
            <person name="Holt R."/>
            <person name="Jones S."/>
            <person name="Marra M."/>
            <person name="Ritland C.E."/>
            <person name="Ritland K."/>
            <person name="Bohlmann J."/>
        </authorList>
    </citation>
    <scope>NUCLEOTIDE SEQUENCE</scope>
    <source>
        <tissue evidence="4">Bud</tissue>
    </source>
</reference>